<keyword evidence="1" id="KW-0472">Membrane</keyword>
<dbReference type="InParanoid" id="A0A317ZK24"/>
<dbReference type="Proteomes" id="UP000247099">
    <property type="component" value="Unassembled WGS sequence"/>
</dbReference>
<comment type="caution">
    <text evidence="2">The sequence shown here is derived from an EMBL/GenBank/DDBJ whole genome shotgun (WGS) entry which is preliminary data.</text>
</comment>
<name>A0A317ZK24_9BACT</name>
<dbReference type="EMBL" id="QHJQ01000005">
    <property type="protein sequence ID" value="PXA04159.1"/>
    <property type="molecule type" value="Genomic_DNA"/>
</dbReference>
<organism evidence="2 3">
    <name type="scientific">Coraliomargarita sinensis</name>
    <dbReference type="NCBI Taxonomy" id="2174842"/>
    <lineage>
        <taxon>Bacteria</taxon>
        <taxon>Pseudomonadati</taxon>
        <taxon>Verrucomicrobiota</taxon>
        <taxon>Opitutia</taxon>
        <taxon>Puniceicoccales</taxon>
        <taxon>Coraliomargaritaceae</taxon>
        <taxon>Coraliomargarita</taxon>
    </lineage>
</organism>
<keyword evidence="1" id="KW-0812">Transmembrane</keyword>
<evidence type="ECO:0000313" key="2">
    <source>
        <dbReference type="EMBL" id="PXA04159.1"/>
    </source>
</evidence>
<dbReference type="AlphaFoldDB" id="A0A317ZK24"/>
<keyword evidence="3" id="KW-1185">Reference proteome</keyword>
<accession>A0A317ZK24</accession>
<keyword evidence="1" id="KW-1133">Transmembrane helix</keyword>
<feature type="transmembrane region" description="Helical" evidence="1">
    <location>
        <begin position="82"/>
        <end position="105"/>
    </location>
</feature>
<protein>
    <submittedName>
        <fullName evidence="2">Uncharacterized protein</fullName>
    </submittedName>
</protein>
<proteinExistence type="predicted"/>
<evidence type="ECO:0000313" key="3">
    <source>
        <dbReference type="Proteomes" id="UP000247099"/>
    </source>
</evidence>
<gene>
    <name evidence="2" type="ORF">DDZ13_08960</name>
</gene>
<sequence length="120" mass="13729">MITGTKKSSLSPSQVIDRLAIAMAGGNFEIQKRENERIDFRHGTYLTQTATMMPKRGKITVQPDGDGSRVCFEIEVYGFAKYWLIFFAVIFCWMIFPPVVVYRALCYHPGKLMQNLLQTV</sequence>
<reference evidence="2 3" key="1">
    <citation type="submission" date="2018-05" db="EMBL/GenBank/DDBJ databases">
        <title>Coraliomargarita sinensis sp. nov., isolated from a marine solar saltern.</title>
        <authorList>
            <person name="Zhou L.Y."/>
        </authorList>
    </citation>
    <scope>NUCLEOTIDE SEQUENCE [LARGE SCALE GENOMIC DNA]</scope>
    <source>
        <strain evidence="2 3">WN38</strain>
    </source>
</reference>
<evidence type="ECO:0000256" key="1">
    <source>
        <dbReference type="SAM" id="Phobius"/>
    </source>
</evidence>